<dbReference type="SUPFAM" id="SSF55797">
    <property type="entry name" value="PR-1-like"/>
    <property type="match status" value="1"/>
</dbReference>
<dbReference type="PANTHER" id="PTHR23048:SF59">
    <property type="entry name" value="EF-HAND SUPERFAMILY PROTEIN"/>
    <property type="match status" value="1"/>
</dbReference>
<evidence type="ECO:0000256" key="7">
    <source>
        <dbReference type="ARBA" id="ARBA00025692"/>
    </source>
</evidence>
<sequence>MASGIVKQILAELNQCRDDPRKYSNKLTSSLKYYKGKIYHKPERIPLETREGPENVEACSSYLKSLRPLHPLKWSNSLYLSAQEHADDIGPKGMIGHNSSDGKEPAERISSHCKWSGALGENISYGLADAEDIVISMLADDGVLARGQRLNIMKRDHNYVGIAIGKHNEYEIVCVIVFAEEIKNDEELVIGEQTPLDVEEVFKKYTLRKMRTIEAFETFDIRNYEKPGLSENKLREIKGLFDFFDSEDIGAIDVDDLKSIAEMDDLEISNMTAFQKAFEIESVGKKYGFKEFLELMTENSNVSMSYSQSEVNEKSMVLAVEKKNFRKPPLAVKKEIKDICDISSLTDEEIVNIKEYFDVIDNNTSGVISSDSFRSFLESKIYEKTSSDIANVINDINPTDIEGMDFSDFLGRLADKIMSSRKSQESLKKLPSLGSELNSSISSSSSTTRKAMRRPKEDAYECRKTNTLTSPKGQNPTPFIINNDKNHKLIIKSNDKYKQKPKPNQTTNPKSQSSQQKTQTIKPFDPNEYITNELTRDCIIELKEAFDMFDTGNTGTILAADLKISMENEGFKTHNQSIYNLIHNFHIDVKTRVDFKEFITLISYNQNDESTIDEIRILFNIFDVERKGFIELKNLRKIARELGESLNERELVELIRKSDIDGDGKVTFDDFYTIMNK</sequence>
<feature type="domain" description="EF-hand" evidence="9">
    <location>
        <begin position="646"/>
        <end position="677"/>
    </location>
</feature>
<evidence type="ECO:0000256" key="2">
    <source>
        <dbReference type="ARBA" id="ARBA00005253"/>
    </source>
</evidence>
<dbReference type="Gene3D" id="1.10.238.10">
    <property type="entry name" value="EF-hand"/>
    <property type="match status" value="3"/>
</dbReference>
<dbReference type="SMART" id="SM00054">
    <property type="entry name" value="EFh"/>
    <property type="match status" value="5"/>
</dbReference>
<comment type="similarity">
    <text evidence="2">Belongs to the centrin family.</text>
</comment>
<feature type="compositionally biased region" description="Low complexity" evidence="8">
    <location>
        <begin position="504"/>
        <end position="520"/>
    </location>
</feature>
<dbReference type="EMBL" id="MPUH01001173">
    <property type="protein sequence ID" value="OMJ69652.1"/>
    <property type="molecule type" value="Genomic_DNA"/>
</dbReference>
<comment type="subcellular location">
    <subcellularLocation>
        <location evidence="1">Cytoplasm</location>
        <location evidence="1">Cytoskeleton</location>
    </subcellularLocation>
</comment>
<dbReference type="InterPro" id="IPR002048">
    <property type="entry name" value="EF_hand_dom"/>
</dbReference>
<evidence type="ECO:0000313" key="11">
    <source>
        <dbReference type="Proteomes" id="UP000187209"/>
    </source>
</evidence>
<dbReference type="SUPFAM" id="SSF47473">
    <property type="entry name" value="EF-hand"/>
    <property type="match status" value="2"/>
</dbReference>
<feature type="region of interest" description="Disordered" evidence="8">
    <location>
        <begin position="425"/>
        <end position="520"/>
    </location>
</feature>
<proteinExistence type="inferred from homology"/>
<evidence type="ECO:0000256" key="1">
    <source>
        <dbReference type="ARBA" id="ARBA00004245"/>
    </source>
</evidence>
<dbReference type="InterPro" id="IPR011992">
    <property type="entry name" value="EF-hand-dom_pair"/>
</dbReference>
<feature type="domain" description="EF-hand" evidence="9">
    <location>
        <begin position="348"/>
        <end position="383"/>
    </location>
</feature>
<reference evidence="10 11" key="1">
    <citation type="submission" date="2016-11" db="EMBL/GenBank/DDBJ databases">
        <title>The macronuclear genome of Stentor coeruleus: a giant cell with tiny introns.</title>
        <authorList>
            <person name="Slabodnick M."/>
            <person name="Ruby J.G."/>
            <person name="Reiff S.B."/>
            <person name="Swart E.C."/>
            <person name="Gosai S."/>
            <person name="Prabakaran S."/>
            <person name="Witkowska E."/>
            <person name="Larue G.E."/>
            <person name="Fisher S."/>
            <person name="Freeman R.M."/>
            <person name="Gunawardena J."/>
            <person name="Chu W."/>
            <person name="Stover N.A."/>
            <person name="Gregory B.D."/>
            <person name="Nowacki M."/>
            <person name="Derisi J."/>
            <person name="Roy S.W."/>
            <person name="Marshall W.F."/>
            <person name="Sood P."/>
        </authorList>
    </citation>
    <scope>NUCLEOTIDE SEQUENCE [LARGE SCALE GENOMIC DNA]</scope>
    <source>
        <strain evidence="10">WM001</strain>
    </source>
</reference>
<dbReference type="Gene3D" id="3.40.33.10">
    <property type="entry name" value="CAP"/>
    <property type="match status" value="1"/>
</dbReference>
<feature type="compositionally biased region" description="Low complexity" evidence="8">
    <location>
        <begin position="432"/>
        <end position="446"/>
    </location>
</feature>
<dbReference type="InterPro" id="IPR050230">
    <property type="entry name" value="CALM/Myosin/TropC-like"/>
</dbReference>
<evidence type="ECO:0000256" key="5">
    <source>
        <dbReference type="ARBA" id="ARBA00022837"/>
    </source>
</evidence>
<comment type="caution">
    <text evidence="10">The sequence shown here is derived from an EMBL/GenBank/DDBJ whole genome shotgun (WGS) entry which is preliminary data.</text>
</comment>
<organism evidence="10 11">
    <name type="scientific">Stentor coeruleus</name>
    <dbReference type="NCBI Taxonomy" id="5963"/>
    <lineage>
        <taxon>Eukaryota</taxon>
        <taxon>Sar</taxon>
        <taxon>Alveolata</taxon>
        <taxon>Ciliophora</taxon>
        <taxon>Postciliodesmatophora</taxon>
        <taxon>Heterotrichea</taxon>
        <taxon>Heterotrichida</taxon>
        <taxon>Stentoridae</taxon>
        <taxon>Stentor</taxon>
    </lineage>
</organism>
<dbReference type="PROSITE" id="PS00018">
    <property type="entry name" value="EF_HAND_1"/>
    <property type="match status" value="1"/>
</dbReference>
<dbReference type="Proteomes" id="UP000187209">
    <property type="component" value="Unassembled WGS sequence"/>
</dbReference>
<keyword evidence="5" id="KW-0106">Calcium</keyword>
<evidence type="ECO:0000256" key="4">
    <source>
        <dbReference type="ARBA" id="ARBA00022737"/>
    </source>
</evidence>
<dbReference type="InterPro" id="IPR018247">
    <property type="entry name" value="EF_Hand_1_Ca_BS"/>
</dbReference>
<keyword evidence="6" id="KW-0206">Cytoskeleton</keyword>
<dbReference type="InterPro" id="IPR014044">
    <property type="entry name" value="CAP_dom"/>
</dbReference>
<evidence type="ECO:0000313" key="10">
    <source>
        <dbReference type="EMBL" id="OMJ69652.1"/>
    </source>
</evidence>
<feature type="compositionally biased region" description="Basic and acidic residues" evidence="8">
    <location>
        <begin position="454"/>
        <end position="464"/>
    </location>
</feature>
<dbReference type="GO" id="GO:0005509">
    <property type="term" value="F:calcium ion binding"/>
    <property type="evidence" value="ECO:0007669"/>
    <property type="project" value="InterPro"/>
</dbReference>
<name>A0A1R2AYS4_9CILI</name>
<keyword evidence="3" id="KW-0963">Cytoplasm</keyword>
<keyword evidence="11" id="KW-1185">Reference proteome</keyword>
<feature type="domain" description="EF-hand" evidence="9">
    <location>
        <begin position="537"/>
        <end position="572"/>
    </location>
</feature>
<feature type="domain" description="EF-hand" evidence="9">
    <location>
        <begin position="610"/>
        <end position="645"/>
    </location>
</feature>
<dbReference type="GO" id="GO:0016460">
    <property type="term" value="C:myosin II complex"/>
    <property type="evidence" value="ECO:0007669"/>
    <property type="project" value="TreeGrafter"/>
</dbReference>
<protein>
    <recommendedName>
        <fullName evidence="9">EF-hand domain-containing protein</fullName>
    </recommendedName>
</protein>
<feature type="compositionally biased region" description="Polar residues" evidence="8">
    <location>
        <begin position="465"/>
        <end position="477"/>
    </location>
</feature>
<evidence type="ECO:0000256" key="3">
    <source>
        <dbReference type="ARBA" id="ARBA00022490"/>
    </source>
</evidence>
<dbReference type="CDD" id="cd05379">
    <property type="entry name" value="CAP_bacterial"/>
    <property type="match status" value="1"/>
</dbReference>
<evidence type="ECO:0000256" key="8">
    <source>
        <dbReference type="SAM" id="MobiDB-lite"/>
    </source>
</evidence>
<evidence type="ECO:0000256" key="6">
    <source>
        <dbReference type="ARBA" id="ARBA00023212"/>
    </source>
</evidence>
<dbReference type="Pfam" id="PF00188">
    <property type="entry name" value="CAP"/>
    <property type="match status" value="1"/>
</dbReference>
<dbReference type="FunFam" id="1.10.238.10:FF:000001">
    <property type="entry name" value="Calmodulin 1"/>
    <property type="match status" value="1"/>
</dbReference>
<keyword evidence="4" id="KW-0677">Repeat</keyword>
<accession>A0A1R2AYS4</accession>
<evidence type="ECO:0000259" key="9">
    <source>
        <dbReference type="PROSITE" id="PS50222"/>
    </source>
</evidence>
<dbReference type="InterPro" id="IPR035940">
    <property type="entry name" value="CAP_sf"/>
</dbReference>
<gene>
    <name evidence="10" type="ORF">SteCoe_32567</name>
</gene>
<dbReference type="Pfam" id="PF13499">
    <property type="entry name" value="EF-hand_7"/>
    <property type="match status" value="2"/>
</dbReference>
<dbReference type="AlphaFoldDB" id="A0A1R2AYS4"/>
<dbReference type="PROSITE" id="PS50222">
    <property type="entry name" value="EF_HAND_2"/>
    <property type="match status" value="4"/>
</dbReference>
<dbReference type="OrthoDB" id="308255at2759"/>
<dbReference type="PANTHER" id="PTHR23048">
    <property type="entry name" value="MYOSIN LIGHT CHAIN 1, 3"/>
    <property type="match status" value="1"/>
</dbReference>
<comment type="function">
    <text evidence="7">Plays a fundamental role in microtubule organizing center structure and function. Component of the infraciliary lattice (ICL) and the ciliary basal bodies.</text>
</comment>